<dbReference type="Proteomes" id="UP001430584">
    <property type="component" value="Unassembled WGS sequence"/>
</dbReference>
<feature type="region of interest" description="Disordered" evidence="1">
    <location>
        <begin position="315"/>
        <end position="334"/>
    </location>
</feature>
<dbReference type="PANTHER" id="PTHR12963">
    <property type="entry name" value="THYROID RECEPTOR INTERACTING PROTEIN RELATED"/>
    <property type="match status" value="1"/>
</dbReference>
<evidence type="ECO:0000313" key="5">
    <source>
        <dbReference type="Proteomes" id="UP000190776"/>
    </source>
</evidence>
<protein>
    <recommendedName>
        <fullName evidence="2">TRIP4/RQT4 C2HC5-type zinc finger domain-containing protein</fullName>
    </recommendedName>
</protein>
<reference evidence="3 6" key="2">
    <citation type="submission" date="2024-02" db="EMBL/GenBank/DDBJ databases">
        <title>De novo assembly and annotation of 12 fungi associated with fruit tree decline syndrome in Ontario, Canada.</title>
        <authorList>
            <person name="Sulman M."/>
            <person name="Ellouze W."/>
            <person name="Ilyukhin E."/>
        </authorList>
    </citation>
    <scope>NUCLEOTIDE SEQUENCE [LARGE SCALE GENOMIC DNA]</scope>
    <source>
        <strain evidence="3 6">FDS-637</strain>
    </source>
</reference>
<feature type="region of interest" description="Disordered" evidence="1">
    <location>
        <begin position="143"/>
        <end position="224"/>
    </location>
</feature>
<sequence>MSDPALVAWASPQLERLLPLDADSLTQIITYSESQSPAAAADHLKNLLGDSPQALEFITNFNSRRSPAPSSSTQAQNGPSEVPKAKRGGQKKKKNNIHQLPARQVEQSGNFAGAYLKRDEDDYMSGSPKPRKDIKETVHSAFNLQEKPDAKQLPIPQNTSTSTNPRVKPPPSAAGPLISDSLSSSKNASRNVSRTASPAPNSSSKPKAKVQITGGTPGHGQSSVLNDLDSAIRALEVQTNPALSATTPEENAKRRCGCMATRHPLLEAAPNCMNCGKIVCVKEGLGPCTFCEKPLLSQADIQSMVRILREERGRERMEANNAANKRAEVAASKPRHMTGAAFLSSHTTSPALSPSPSPSPAPSDSESEKLKAAQAHRDKLLSFQANNAKRTRIFDEAADFDTPSSGTNMWASPQERALQLKRQQKILREQEWAARPEYEKRRVVASIDLAGGKIVRKMAAAERPQSPVSDADVDEEVDEDTGPLHRAPPPDKTRGGGAFSKNPLLGGLIRPIAKVDGDEGGGKGKAREKEKKTLWRRVQDDNDDNEQWILDGGVYGGKTEGRVLGAEEHAFAADWS</sequence>
<dbReference type="GO" id="GO:0005634">
    <property type="term" value="C:nucleus"/>
    <property type="evidence" value="ECO:0007669"/>
    <property type="project" value="InterPro"/>
</dbReference>
<comment type="caution">
    <text evidence="4">The sequence shown here is derived from an EMBL/GenBank/DDBJ whole genome shotgun (WGS) entry which is preliminary data.</text>
</comment>
<dbReference type="PANTHER" id="PTHR12963:SF4">
    <property type="entry name" value="ACTIVATING SIGNAL COINTEGRATOR 1"/>
    <property type="match status" value="1"/>
</dbReference>
<evidence type="ECO:0000313" key="3">
    <source>
        <dbReference type="EMBL" id="KAL0260366.1"/>
    </source>
</evidence>
<feature type="compositionally biased region" description="Polar residues" evidence="1">
    <location>
        <begin position="63"/>
        <end position="79"/>
    </location>
</feature>
<evidence type="ECO:0000313" key="4">
    <source>
        <dbReference type="EMBL" id="OMP84743.1"/>
    </source>
</evidence>
<dbReference type="Pfam" id="PF06221">
    <property type="entry name" value="zf-C2HC5"/>
    <property type="match status" value="1"/>
</dbReference>
<keyword evidence="6" id="KW-1185">Reference proteome</keyword>
<dbReference type="InterPro" id="IPR009349">
    <property type="entry name" value="TRIP4/RQT4_C2HC5_Znf"/>
</dbReference>
<dbReference type="GO" id="GO:0072344">
    <property type="term" value="P:rescue of stalled ribosome"/>
    <property type="evidence" value="ECO:0007669"/>
    <property type="project" value="InterPro"/>
</dbReference>
<accession>A0A1S8BBM6</accession>
<dbReference type="GO" id="GO:0045893">
    <property type="term" value="P:positive regulation of DNA-templated transcription"/>
    <property type="evidence" value="ECO:0007669"/>
    <property type="project" value="TreeGrafter"/>
</dbReference>
<evidence type="ECO:0000256" key="1">
    <source>
        <dbReference type="SAM" id="MobiDB-lite"/>
    </source>
</evidence>
<organism evidence="4 5">
    <name type="scientific">Diplodia seriata</name>
    <dbReference type="NCBI Taxonomy" id="420778"/>
    <lineage>
        <taxon>Eukaryota</taxon>
        <taxon>Fungi</taxon>
        <taxon>Dikarya</taxon>
        <taxon>Ascomycota</taxon>
        <taxon>Pezizomycotina</taxon>
        <taxon>Dothideomycetes</taxon>
        <taxon>Dothideomycetes incertae sedis</taxon>
        <taxon>Botryosphaeriales</taxon>
        <taxon>Botryosphaeriaceae</taxon>
        <taxon>Diplodia</taxon>
    </lineage>
</organism>
<name>A0A1S8BBM6_9PEZI</name>
<feature type="compositionally biased region" description="Polar residues" evidence="1">
    <location>
        <begin position="180"/>
        <end position="195"/>
    </location>
</feature>
<dbReference type="AlphaFoldDB" id="A0A1S8BBM6"/>
<dbReference type="GO" id="GO:0008270">
    <property type="term" value="F:zinc ion binding"/>
    <property type="evidence" value="ECO:0007669"/>
    <property type="project" value="InterPro"/>
</dbReference>
<feature type="region of interest" description="Disordered" evidence="1">
    <location>
        <begin position="458"/>
        <end position="532"/>
    </location>
</feature>
<feature type="compositionally biased region" description="Basic and acidic residues" evidence="1">
    <location>
        <begin position="513"/>
        <end position="532"/>
    </location>
</feature>
<dbReference type="OrthoDB" id="338816at2759"/>
<dbReference type="InterPro" id="IPR039128">
    <property type="entry name" value="TRIP4-like"/>
</dbReference>
<feature type="compositionally biased region" description="Basic and acidic residues" evidence="1">
    <location>
        <begin position="366"/>
        <end position="375"/>
    </location>
</feature>
<dbReference type="GO" id="GO:0180022">
    <property type="term" value="C:RQC-trigger complex"/>
    <property type="evidence" value="ECO:0007669"/>
    <property type="project" value="InterPro"/>
</dbReference>
<evidence type="ECO:0000313" key="6">
    <source>
        <dbReference type="Proteomes" id="UP001430584"/>
    </source>
</evidence>
<feature type="compositionally biased region" description="Basic residues" evidence="1">
    <location>
        <begin position="85"/>
        <end position="96"/>
    </location>
</feature>
<feature type="region of interest" description="Disordered" evidence="1">
    <location>
        <begin position="63"/>
        <end position="110"/>
    </location>
</feature>
<dbReference type="Proteomes" id="UP000190776">
    <property type="component" value="Unassembled WGS sequence"/>
</dbReference>
<feature type="region of interest" description="Disordered" evidence="1">
    <location>
        <begin position="344"/>
        <end position="375"/>
    </location>
</feature>
<reference evidence="4 5" key="1">
    <citation type="submission" date="2017-01" db="EMBL/GenBank/DDBJ databases">
        <title>Draft genome sequence of Diplodia seriata F98.1, a fungal species involved in grapevine trunk diseases.</title>
        <authorList>
            <person name="Robert-Siegwald G."/>
            <person name="Vallet J."/>
            <person name="Abou-Mansour E."/>
            <person name="Xu J."/>
            <person name="Rey P."/>
            <person name="Bertsch C."/>
            <person name="Rego C."/>
            <person name="Larignon P."/>
            <person name="Fontaine F."/>
            <person name="Lebrun M.-H."/>
        </authorList>
    </citation>
    <scope>NUCLEOTIDE SEQUENCE [LARGE SCALE GENOMIC DNA]</scope>
    <source>
        <strain evidence="4 5">F98.1</strain>
    </source>
</reference>
<feature type="compositionally biased region" description="Acidic residues" evidence="1">
    <location>
        <begin position="471"/>
        <end position="481"/>
    </location>
</feature>
<feature type="compositionally biased region" description="Low complexity" evidence="1">
    <location>
        <begin position="196"/>
        <end position="205"/>
    </location>
</feature>
<feature type="domain" description="TRIP4/RQT4 C2HC5-type zinc finger" evidence="2">
    <location>
        <begin position="253"/>
        <end position="305"/>
    </location>
</feature>
<evidence type="ECO:0000259" key="2">
    <source>
        <dbReference type="Pfam" id="PF06221"/>
    </source>
</evidence>
<feature type="compositionally biased region" description="Polar residues" evidence="1">
    <location>
        <begin position="155"/>
        <end position="165"/>
    </location>
</feature>
<gene>
    <name evidence="4" type="ORF">BK809_0001846</name>
    <name evidence="3" type="ORF">SLS55_004052</name>
</gene>
<dbReference type="EMBL" id="JAJVCZ030000004">
    <property type="protein sequence ID" value="KAL0260366.1"/>
    <property type="molecule type" value="Genomic_DNA"/>
</dbReference>
<dbReference type="EMBL" id="MSZU01000087">
    <property type="protein sequence ID" value="OMP84743.1"/>
    <property type="molecule type" value="Genomic_DNA"/>
</dbReference>
<proteinExistence type="predicted"/>
<dbReference type="STRING" id="420778.A0A1S8BBM6"/>